<feature type="transmembrane region" description="Helical" evidence="7">
    <location>
        <begin position="61"/>
        <end position="78"/>
    </location>
</feature>
<dbReference type="RefSeq" id="WP_187533631.1">
    <property type="nucleotide sequence ID" value="NZ_CBCSHU010000010.1"/>
</dbReference>
<sequence>MDYLNVFLKLVIGVVYAVAVMKISGKSNLAPMSPIDQIQNYILGGIIGGVLYSRSITVLDFVFVMTSWAVISLSVNFLRKKNNWFRKTLDGSTITVIEDGAIVRSGVEKAKINLSDLYLKLRLQGIVDIQSIFHAQLEQNGQLVVITKEESQKFPILLVVDKVIYTENLKQIGKDESYIEEIMNQHKIASLDDIATIEYYEEKVRIIDFC</sequence>
<keyword evidence="5 7" id="KW-1133">Transmembrane helix</keyword>
<organism evidence="10 11">
    <name type="scientific">Erysipelothrix inopinata</name>
    <dbReference type="NCBI Taxonomy" id="225084"/>
    <lineage>
        <taxon>Bacteria</taxon>
        <taxon>Bacillati</taxon>
        <taxon>Bacillota</taxon>
        <taxon>Erysipelotrichia</taxon>
        <taxon>Erysipelotrichales</taxon>
        <taxon>Erysipelotrichaceae</taxon>
        <taxon>Erysipelothrix</taxon>
    </lineage>
</organism>
<evidence type="ECO:0000313" key="11">
    <source>
        <dbReference type="Proteomes" id="UP000515928"/>
    </source>
</evidence>
<dbReference type="InterPro" id="IPR007353">
    <property type="entry name" value="DUF421"/>
</dbReference>
<keyword evidence="4 7" id="KW-0812">Transmembrane</keyword>
<dbReference type="EMBL" id="CP060715">
    <property type="protein sequence ID" value="QNN60503.1"/>
    <property type="molecule type" value="Genomic_DNA"/>
</dbReference>
<protein>
    <submittedName>
        <fullName evidence="10">DUF421 domain-containing protein</fullName>
    </submittedName>
</protein>
<comment type="subcellular location">
    <subcellularLocation>
        <location evidence="1">Cell membrane</location>
        <topology evidence="1">Multi-pass membrane protein</topology>
    </subcellularLocation>
</comment>
<dbReference type="Pfam" id="PF20730">
    <property type="entry name" value="YetF_N"/>
    <property type="match status" value="1"/>
</dbReference>
<accession>A0A7G9RY28</accession>
<evidence type="ECO:0000313" key="10">
    <source>
        <dbReference type="EMBL" id="QNN60503.1"/>
    </source>
</evidence>
<gene>
    <name evidence="10" type="ORF">H9L01_09035</name>
</gene>
<feature type="domain" description="YetF-like N-terminal transmembrane" evidence="9">
    <location>
        <begin position="3"/>
        <end position="78"/>
    </location>
</feature>
<evidence type="ECO:0000259" key="8">
    <source>
        <dbReference type="Pfam" id="PF04239"/>
    </source>
</evidence>
<reference evidence="10 11" key="1">
    <citation type="submission" date="2020-08" db="EMBL/GenBank/DDBJ databases">
        <title>Genome sequence of Erysipelothrix inopinata DSM 15511T.</title>
        <authorList>
            <person name="Hyun D.-W."/>
            <person name="Bae J.-W."/>
        </authorList>
    </citation>
    <scope>NUCLEOTIDE SEQUENCE [LARGE SCALE GENOMIC DNA]</scope>
    <source>
        <strain evidence="10 11">DSM 15511</strain>
    </source>
</reference>
<evidence type="ECO:0000256" key="5">
    <source>
        <dbReference type="ARBA" id="ARBA00022989"/>
    </source>
</evidence>
<dbReference type="Gene3D" id="3.30.240.20">
    <property type="entry name" value="bsu07140 like domains"/>
    <property type="match status" value="2"/>
</dbReference>
<evidence type="ECO:0000256" key="3">
    <source>
        <dbReference type="ARBA" id="ARBA00022475"/>
    </source>
</evidence>
<dbReference type="Proteomes" id="UP000515928">
    <property type="component" value="Chromosome"/>
</dbReference>
<dbReference type="GO" id="GO:0005886">
    <property type="term" value="C:plasma membrane"/>
    <property type="evidence" value="ECO:0007669"/>
    <property type="project" value="UniProtKB-SubCell"/>
</dbReference>
<dbReference type="PANTHER" id="PTHR34582">
    <property type="entry name" value="UPF0702 TRANSMEMBRANE PROTEIN YCAP"/>
    <property type="match status" value="1"/>
</dbReference>
<keyword evidence="6 7" id="KW-0472">Membrane</keyword>
<dbReference type="InterPro" id="IPR048454">
    <property type="entry name" value="YetF_N"/>
</dbReference>
<evidence type="ECO:0000256" key="7">
    <source>
        <dbReference type="SAM" id="Phobius"/>
    </source>
</evidence>
<feature type="transmembrane region" description="Helical" evidence="7">
    <location>
        <begin position="6"/>
        <end position="25"/>
    </location>
</feature>
<proteinExistence type="inferred from homology"/>
<keyword evidence="3" id="KW-1003">Cell membrane</keyword>
<feature type="domain" description="YetF C-terminal" evidence="8">
    <location>
        <begin position="80"/>
        <end position="199"/>
    </location>
</feature>
<dbReference type="AlphaFoldDB" id="A0A7G9RY28"/>
<comment type="similarity">
    <text evidence="2">Belongs to the UPF0702 family.</text>
</comment>
<evidence type="ECO:0000256" key="1">
    <source>
        <dbReference type="ARBA" id="ARBA00004651"/>
    </source>
</evidence>
<dbReference type="InterPro" id="IPR023090">
    <property type="entry name" value="UPF0702_alpha/beta_dom_sf"/>
</dbReference>
<dbReference type="Pfam" id="PF04239">
    <property type="entry name" value="DUF421"/>
    <property type="match status" value="1"/>
</dbReference>
<evidence type="ECO:0000256" key="2">
    <source>
        <dbReference type="ARBA" id="ARBA00006448"/>
    </source>
</evidence>
<evidence type="ECO:0000256" key="4">
    <source>
        <dbReference type="ARBA" id="ARBA00022692"/>
    </source>
</evidence>
<keyword evidence="11" id="KW-1185">Reference proteome</keyword>
<name>A0A7G9RY28_9FIRM</name>
<dbReference type="KEGG" id="eio:H9L01_09035"/>
<dbReference type="PANTHER" id="PTHR34582:SF6">
    <property type="entry name" value="UPF0702 TRANSMEMBRANE PROTEIN YCAP"/>
    <property type="match status" value="1"/>
</dbReference>
<evidence type="ECO:0000259" key="9">
    <source>
        <dbReference type="Pfam" id="PF20730"/>
    </source>
</evidence>
<evidence type="ECO:0000256" key="6">
    <source>
        <dbReference type="ARBA" id="ARBA00023136"/>
    </source>
</evidence>